<dbReference type="InterPro" id="IPR010938">
    <property type="entry name" value="DUF1131"/>
</dbReference>
<dbReference type="PROSITE" id="PS51257">
    <property type="entry name" value="PROKAR_LIPOPROTEIN"/>
    <property type="match status" value="1"/>
</dbReference>
<dbReference type="Gene3D" id="2.60.460.10">
    <property type="entry name" value="protein yfey like domain"/>
    <property type="match status" value="1"/>
</dbReference>
<dbReference type="AlphaFoldDB" id="A0A6N3H2C2"/>
<accession>A0A6N3H2C2</accession>
<name>A0A6N3H2C2_9ENTR</name>
<evidence type="ECO:0000313" key="2">
    <source>
        <dbReference type="EMBL" id="VYU70868.1"/>
    </source>
</evidence>
<sequence length="190" mass="20449">MNSLRFSLCALALTLSGCSTLSSVNWSAANPWNWFGSSTEVSEQGVGEITSATAMDESAINEALDGDYRLRSGMKTDKGNIIRYFEALKGDALALVVNGEGTVSRIDVLDSDIKTADGVKTGDAFSAIYDKAFGHCVAAVEEEGKGVECKAPGSEHISLLFTGSWQGPEGLMPPDDVLKNWKVHKIIWRR</sequence>
<feature type="chain" id="PRO_5026972848" evidence="1">
    <location>
        <begin position="29"/>
        <end position="190"/>
    </location>
</feature>
<dbReference type="RefSeq" id="WP_156567702.1">
    <property type="nucleotide sequence ID" value="NZ_CACRTZ010000037.1"/>
</dbReference>
<protein>
    <submittedName>
        <fullName evidence="2">RpoE-regulated lipoprotein</fullName>
    </submittedName>
</protein>
<gene>
    <name evidence="2" type="ORF">EMLFYP7_03563</name>
</gene>
<proteinExistence type="predicted"/>
<keyword evidence="1" id="KW-0732">Signal</keyword>
<evidence type="ECO:0000256" key="1">
    <source>
        <dbReference type="SAM" id="SignalP"/>
    </source>
</evidence>
<dbReference type="EMBL" id="CACRTZ010000037">
    <property type="protein sequence ID" value="VYU70868.1"/>
    <property type="molecule type" value="Genomic_DNA"/>
</dbReference>
<dbReference type="Pfam" id="PF06572">
    <property type="entry name" value="DUF1131"/>
    <property type="match status" value="1"/>
</dbReference>
<dbReference type="InterPro" id="IPR038714">
    <property type="entry name" value="YfeY-like_sf"/>
</dbReference>
<dbReference type="NCBIfam" id="NF007990">
    <property type="entry name" value="PRK10718.1"/>
    <property type="match status" value="1"/>
</dbReference>
<feature type="signal peptide" evidence="1">
    <location>
        <begin position="1"/>
        <end position="28"/>
    </location>
</feature>
<keyword evidence="2" id="KW-0449">Lipoprotein</keyword>
<organism evidence="2">
    <name type="scientific">Phytobacter massiliensis</name>
    <dbReference type="NCBI Taxonomy" id="1485952"/>
    <lineage>
        <taxon>Bacteria</taxon>
        <taxon>Pseudomonadati</taxon>
        <taxon>Pseudomonadota</taxon>
        <taxon>Gammaproteobacteria</taxon>
        <taxon>Enterobacterales</taxon>
        <taxon>Enterobacteriaceae</taxon>
        <taxon>Phytobacter</taxon>
    </lineage>
</organism>
<reference evidence="2" key="1">
    <citation type="submission" date="2019-11" db="EMBL/GenBank/DDBJ databases">
        <authorList>
            <person name="Feng L."/>
        </authorList>
    </citation>
    <scope>NUCLEOTIDE SEQUENCE</scope>
    <source>
        <strain evidence="2">EMassiliensisLFYP7</strain>
    </source>
</reference>